<keyword evidence="4" id="KW-1185">Reference proteome</keyword>
<dbReference type="InParanoid" id="A0A671XH92"/>
<keyword evidence="2" id="KW-0677">Repeat</keyword>
<dbReference type="Proteomes" id="UP000472265">
    <property type="component" value="Chromosome 19"/>
</dbReference>
<dbReference type="Ensembl" id="ENSSAUT00010050691.1">
    <property type="protein sequence ID" value="ENSSAUP00010048195.1"/>
    <property type="gene ID" value="ENSSAUG00010020086.1"/>
</dbReference>
<evidence type="ECO:0008006" key="5">
    <source>
        <dbReference type="Google" id="ProtNLM"/>
    </source>
</evidence>
<dbReference type="InterPro" id="IPR001611">
    <property type="entry name" value="Leu-rich_rpt"/>
</dbReference>
<evidence type="ECO:0000256" key="1">
    <source>
        <dbReference type="ARBA" id="ARBA00022614"/>
    </source>
</evidence>
<sequence length="149" mass="16769">TSIIYSLFRLESCSLSEISCASLALCLKSNPSHLRELNLTNNKLQDSGVKLLCDFLQSPNCRLKTLRLSWCSLSEISCPCLASALKSNPSHLRELDLSWNSLKDSDVKLLCDLKESPDCRLETLRSVEGWSQFMLVSHSIKVKIQYFLG</sequence>
<evidence type="ECO:0000256" key="2">
    <source>
        <dbReference type="ARBA" id="ARBA00022737"/>
    </source>
</evidence>
<dbReference type="Gene3D" id="3.80.10.10">
    <property type="entry name" value="Ribonuclease Inhibitor"/>
    <property type="match status" value="1"/>
</dbReference>
<dbReference type="Pfam" id="PF13516">
    <property type="entry name" value="LRR_6"/>
    <property type="match status" value="2"/>
</dbReference>
<evidence type="ECO:0000313" key="3">
    <source>
        <dbReference type="Ensembl" id="ENSSAUP00010048195.1"/>
    </source>
</evidence>
<dbReference type="AlphaFoldDB" id="A0A671XH92"/>
<name>A0A671XH92_SPAAU</name>
<keyword evidence="1" id="KW-0433">Leucine-rich repeat</keyword>
<dbReference type="InterPro" id="IPR032675">
    <property type="entry name" value="LRR_dom_sf"/>
</dbReference>
<dbReference type="PANTHER" id="PTHR24106">
    <property type="entry name" value="NACHT, LRR AND CARD DOMAINS-CONTAINING"/>
    <property type="match status" value="1"/>
</dbReference>
<reference evidence="3" key="3">
    <citation type="submission" date="2025-09" db="UniProtKB">
        <authorList>
            <consortium name="Ensembl"/>
        </authorList>
    </citation>
    <scope>IDENTIFICATION</scope>
</reference>
<dbReference type="Pfam" id="PF00560">
    <property type="entry name" value="LRR_1"/>
    <property type="match status" value="1"/>
</dbReference>
<dbReference type="SMART" id="SM00368">
    <property type="entry name" value="LRR_RI"/>
    <property type="match status" value="3"/>
</dbReference>
<proteinExistence type="predicted"/>
<reference evidence="3" key="2">
    <citation type="submission" date="2025-08" db="UniProtKB">
        <authorList>
            <consortium name="Ensembl"/>
        </authorList>
    </citation>
    <scope>IDENTIFICATION</scope>
</reference>
<dbReference type="InterPro" id="IPR051261">
    <property type="entry name" value="NLR"/>
</dbReference>
<protein>
    <recommendedName>
        <fullName evidence="5">NACHT LRR and PYD domain-containing protein</fullName>
    </recommendedName>
</protein>
<dbReference type="SUPFAM" id="SSF52047">
    <property type="entry name" value="RNI-like"/>
    <property type="match status" value="1"/>
</dbReference>
<evidence type="ECO:0000313" key="4">
    <source>
        <dbReference type="Proteomes" id="UP000472265"/>
    </source>
</evidence>
<accession>A0A671XH92</accession>
<dbReference type="OMA" id="CEVSETH"/>
<organism evidence="3 4">
    <name type="scientific">Sparus aurata</name>
    <name type="common">Gilthead sea bream</name>
    <dbReference type="NCBI Taxonomy" id="8175"/>
    <lineage>
        <taxon>Eukaryota</taxon>
        <taxon>Metazoa</taxon>
        <taxon>Chordata</taxon>
        <taxon>Craniata</taxon>
        <taxon>Vertebrata</taxon>
        <taxon>Euteleostomi</taxon>
        <taxon>Actinopterygii</taxon>
        <taxon>Neopterygii</taxon>
        <taxon>Teleostei</taxon>
        <taxon>Neoteleostei</taxon>
        <taxon>Acanthomorphata</taxon>
        <taxon>Eupercaria</taxon>
        <taxon>Spariformes</taxon>
        <taxon>Sparidae</taxon>
        <taxon>Sparus</taxon>
    </lineage>
</organism>
<dbReference type="GeneTree" id="ENSGT01150000286911"/>
<reference evidence="3" key="1">
    <citation type="submission" date="2021-04" db="EMBL/GenBank/DDBJ databases">
        <authorList>
            <consortium name="Wellcome Sanger Institute Data Sharing"/>
        </authorList>
    </citation>
    <scope>NUCLEOTIDE SEQUENCE [LARGE SCALE GENOMIC DNA]</scope>
</reference>